<dbReference type="GO" id="GO:0003735">
    <property type="term" value="F:structural constituent of ribosome"/>
    <property type="evidence" value="ECO:0007669"/>
    <property type="project" value="InterPro"/>
</dbReference>
<dbReference type="eggNOG" id="COG0360">
    <property type="taxonomic scope" value="Bacteria"/>
</dbReference>
<name>A0A0H3DKI5_MYCPB</name>
<dbReference type="STRING" id="722438.F539_01270"/>
<keyword evidence="4 8" id="KW-0689">Ribosomal protein</keyword>
<dbReference type="KEGG" id="mpj:MPNE_0260"/>
<reference evidence="10 11" key="1">
    <citation type="journal article" date="2010" name="Appl. Environ. Microbiol.">
        <title>Targeted chromosomal knockouts in Mycoplasma pneumoniae.</title>
        <authorList>
            <person name="Krishnakumar R."/>
            <person name="Assad-Garcia N."/>
            <person name="Benders G.A."/>
            <person name="Phan Q."/>
            <person name="Montague M.G."/>
            <person name="Glass J.I."/>
        </authorList>
    </citation>
    <scope>NUCLEOTIDE SEQUENCE [LARGE SCALE GENOMIC DNA]</scope>
    <source>
        <strain evidence="11">ATCC 15531 / DSM 22911 / NBRC 14401 / NCTC 10119 / FH</strain>
    </source>
</reference>
<feature type="compositionally biased region" description="Basic and acidic residues" evidence="9">
    <location>
        <begin position="199"/>
        <end position="215"/>
    </location>
</feature>
<dbReference type="InterPro" id="IPR035980">
    <property type="entry name" value="Ribosomal_bS6_sf"/>
</dbReference>
<dbReference type="RefSeq" id="WP_010874585.1">
    <property type="nucleotide sequence ID" value="NZ_CP010546.1"/>
</dbReference>
<evidence type="ECO:0000256" key="5">
    <source>
        <dbReference type="ARBA" id="ARBA00023274"/>
    </source>
</evidence>
<dbReference type="InterPro" id="IPR020815">
    <property type="entry name" value="Ribosomal_bS6_CS"/>
</dbReference>
<dbReference type="PROSITE" id="PS01048">
    <property type="entry name" value="RIBOSOMAL_S6"/>
    <property type="match status" value="1"/>
</dbReference>
<feature type="compositionally biased region" description="Low complexity" evidence="9">
    <location>
        <begin position="188"/>
        <end position="198"/>
    </location>
</feature>
<dbReference type="Proteomes" id="UP000007756">
    <property type="component" value="Chromosome"/>
</dbReference>
<dbReference type="InterPro" id="IPR020814">
    <property type="entry name" value="Ribosomal_S6_plastid/chlpt"/>
</dbReference>
<dbReference type="GO" id="GO:0019843">
    <property type="term" value="F:rRNA binding"/>
    <property type="evidence" value="ECO:0007669"/>
    <property type="project" value="UniProtKB-UniRule"/>
</dbReference>
<dbReference type="CDD" id="cd00473">
    <property type="entry name" value="bS6"/>
    <property type="match status" value="1"/>
</dbReference>
<gene>
    <name evidence="8 10" type="primary">rpsF</name>
    <name evidence="10" type="ordered locus">MPNE_0260</name>
</gene>
<keyword evidence="5 8" id="KW-0687">Ribonucleoprotein</keyword>
<feature type="region of interest" description="Disordered" evidence="9">
    <location>
        <begin position="187"/>
        <end position="215"/>
    </location>
</feature>
<keyword evidence="2 8" id="KW-0699">rRNA-binding</keyword>
<dbReference type="InterPro" id="IPR014717">
    <property type="entry name" value="Transl_elong_EF1B/ribsomal_bS6"/>
</dbReference>
<dbReference type="PATRIC" id="fig|722438.3.peg.253"/>
<accession>A0A0H3DKI5</accession>
<evidence type="ECO:0000313" key="10">
    <source>
        <dbReference type="EMBL" id="ADK86903.1"/>
    </source>
</evidence>
<dbReference type="Pfam" id="PF01250">
    <property type="entry name" value="Ribosomal_S6"/>
    <property type="match status" value="1"/>
</dbReference>
<dbReference type="SMR" id="A0A0H3DKI5"/>
<sequence>MQYNIILLVDGSLSLEQANQVNEKQQQTLTNVEGLQTEYLGLKELAYPIKKQLSAHYYRWKFSGDNQSTKDFKRTANINKQVLRELIINLEREYGYLASINPKKQQLALQKRAKYDEIIARENNPENPDVPVTSGLASTQPRLSRTEKAQKPKEELWDVVQKMGNFDSVQANPYRPRFKRFNAEHVNQRQNQQNNNNNRFDRNRNRQHNRFKDKQ</sequence>
<dbReference type="NCBIfam" id="TIGR00166">
    <property type="entry name" value="S6"/>
    <property type="match status" value="1"/>
</dbReference>
<evidence type="ECO:0000256" key="8">
    <source>
        <dbReference type="HAMAP-Rule" id="MF_00360"/>
    </source>
</evidence>
<evidence type="ECO:0000256" key="1">
    <source>
        <dbReference type="ARBA" id="ARBA00009512"/>
    </source>
</evidence>
<comment type="function">
    <text evidence="6 8">Binds together with bS18 to 16S ribosomal RNA.</text>
</comment>
<dbReference type="PaxDb" id="722438-MPNE_0260"/>
<dbReference type="HOGENOM" id="CLU_1282053_0_0_14"/>
<proteinExistence type="inferred from homology"/>
<protein>
    <recommendedName>
        <fullName evidence="7 8">Small ribosomal subunit protein bS6</fullName>
    </recommendedName>
</protein>
<evidence type="ECO:0000256" key="4">
    <source>
        <dbReference type="ARBA" id="ARBA00022980"/>
    </source>
</evidence>
<feature type="region of interest" description="Disordered" evidence="9">
    <location>
        <begin position="121"/>
        <end position="153"/>
    </location>
</feature>
<evidence type="ECO:0000256" key="2">
    <source>
        <dbReference type="ARBA" id="ARBA00022730"/>
    </source>
</evidence>
<dbReference type="SUPFAM" id="SSF54995">
    <property type="entry name" value="Ribosomal protein S6"/>
    <property type="match status" value="1"/>
</dbReference>
<dbReference type="InterPro" id="IPR000529">
    <property type="entry name" value="Ribosomal_bS6"/>
</dbReference>
<evidence type="ECO:0000256" key="7">
    <source>
        <dbReference type="ARBA" id="ARBA00035294"/>
    </source>
</evidence>
<evidence type="ECO:0000256" key="3">
    <source>
        <dbReference type="ARBA" id="ARBA00022884"/>
    </source>
</evidence>
<dbReference type="EMBL" id="CP002077">
    <property type="protein sequence ID" value="ADK86903.1"/>
    <property type="molecule type" value="Genomic_DNA"/>
</dbReference>
<feature type="compositionally biased region" description="Basic and acidic residues" evidence="9">
    <location>
        <begin position="144"/>
        <end position="153"/>
    </location>
</feature>
<evidence type="ECO:0000313" key="11">
    <source>
        <dbReference type="Proteomes" id="UP000007756"/>
    </source>
</evidence>
<dbReference type="GO" id="GO:1990904">
    <property type="term" value="C:ribonucleoprotein complex"/>
    <property type="evidence" value="ECO:0007669"/>
    <property type="project" value="UniProtKB-KW"/>
</dbReference>
<organism evidence="10 11">
    <name type="scientific">Mycoplasmoides pneumoniae (strain ATCC 15531 / DSM 23978 / CIP 103766 / NBRC 14401 / NCTC 10119 / FH)</name>
    <name type="common">Mycoplasma pneumoniae</name>
    <dbReference type="NCBI Taxonomy" id="722438"/>
    <lineage>
        <taxon>Bacteria</taxon>
        <taxon>Bacillati</taxon>
        <taxon>Mycoplasmatota</taxon>
        <taxon>Mycoplasmoidales</taxon>
        <taxon>Mycoplasmoidaceae</taxon>
        <taxon>Mycoplasmoides</taxon>
    </lineage>
</organism>
<comment type="similarity">
    <text evidence="1 8">Belongs to the bacterial ribosomal protein bS6 family.</text>
</comment>
<evidence type="ECO:0000256" key="9">
    <source>
        <dbReference type="SAM" id="MobiDB-lite"/>
    </source>
</evidence>
<keyword evidence="3 8" id="KW-0694">RNA-binding</keyword>
<dbReference type="Gene3D" id="3.30.70.60">
    <property type="match status" value="1"/>
</dbReference>
<evidence type="ECO:0000256" key="6">
    <source>
        <dbReference type="ARBA" id="ARBA00035104"/>
    </source>
</evidence>
<dbReference type="GeneID" id="66609126"/>
<dbReference type="AlphaFoldDB" id="A0A0H3DKI5"/>
<dbReference type="HAMAP" id="MF_00360">
    <property type="entry name" value="Ribosomal_bS6"/>
    <property type="match status" value="1"/>
</dbReference>
<dbReference type="GO" id="GO:0005840">
    <property type="term" value="C:ribosome"/>
    <property type="evidence" value="ECO:0007669"/>
    <property type="project" value="UniProtKB-KW"/>
</dbReference>
<dbReference type="GO" id="GO:0006412">
    <property type="term" value="P:translation"/>
    <property type="evidence" value="ECO:0007669"/>
    <property type="project" value="UniProtKB-UniRule"/>
</dbReference>